<evidence type="ECO:0000313" key="3">
    <source>
        <dbReference type="EMBL" id="NWI12398.1"/>
    </source>
</evidence>
<protein>
    <submittedName>
        <fullName evidence="3">ZMYM3 protein</fullName>
    </submittedName>
</protein>
<name>A0A7K4K9V1_9AVES</name>
<feature type="non-terminal residue" evidence="3">
    <location>
        <position position="1"/>
    </location>
</feature>
<dbReference type="EMBL" id="VWPX01006691">
    <property type="protein sequence ID" value="NWI12397.1"/>
    <property type="molecule type" value="Genomic_DNA"/>
</dbReference>
<proteinExistence type="predicted"/>
<reference evidence="3 4" key="1">
    <citation type="submission" date="2019-09" db="EMBL/GenBank/DDBJ databases">
        <title>Bird 10,000 Genomes (B10K) Project - Family phase.</title>
        <authorList>
            <person name="Zhang G."/>
        </authorList>
    </citation>
    <scope>NUCLEOTIDE SEQUENCE [LARGE SCALE GENOMIC DNA]</scope>
    <source>
        <strain evidence="3">B10K-MSB-42743</strain>
        <tissue evidence="3">Heart</tissue>
    </source>
</reference>
<dbReference type="InterPro" id="IPR051284">
    <property type="entry name" value="ZnF_MYMT-QRICH1"/>
</dbReference>
<comment type="caution">
    <text evidence="3">The sequence shown here is derived from an EMBL/GenBank/DDBJ whole genome shotgun (WGS) entry which is preliminary data.</text>
</comment>
<gene>
    <name evidence="3" type="primary">Zmym3_1</name>
    <name evidence="2" type="synonym">Zmym3_0</name>
    <name evidence="2" type="ORF">CRYSOU_R10246</name>
    <name evidence="3" type="ORF">CRYSOU_R10247</name>
</gene>
<organism evidence="3 4">
    <name type="scientific">Crypturellus soui</name>
    <dbReference type="NCBI Taxonomy" id="458187"/>
    <lineage>
        <taxon>Eukaryota</taxon>
        <taxon>Metazoa</taxon>
        <taxon>Chordata</taxon>
        <taxon>Craniata</taxon>
        <taxon>Vertebrata</taxon>
        <taxon>Euteleostomi</taxon>
        <taxon>Archelosauria</taxon>
        <taxon>Archosauria</taxon>
        <taxon>Dinosauria</taxon>
        <taxon>Saurischia</taxon>
        <taxon>Theropoda</taxon>
        <taxon>Coelurosauria</taxon>
        <taxon>Aves</taxon>
        <taxon>Palaeognathae</taxon>
        <taxon>Tinamiformes</taxon>
        <taxon>Tinamidae</taxon>
        <taxon>Crypturellus</taxon>
    </lineage>
</organism>
<evidence type="ECO:0000313" key="4">
    <source>
        <dbReference type="Proteomes" id="UP000545332"/>
    </source>
</evidence>
<dbReference type="PANTHER" id="PTHR45736">
    <property type="entry name" value="ZINC FINGER MYM-TYPE PROTEIN"/>
    <property type="match status" value="1"/>
</dbReference>
<feature type="domain" description="QRICH1-like" evidence="1">
    <location>
        <begin position="138"/>
        <end position="220"/>
    </location>
</feature>
<dbReference type="PANTHER" id="PTHR45736:SF3">
    <property type="entry name" value="ZINC FINGER MYM-TYPE PROTEIN 3"/>
    <property type="match status" value="1"/>
</dbReference>
<dbReference type="EMBL" id="VWPX01006691">
    <property type="protein sequence ID" value="NWI12398.1"/>
    <property type="molecule type" value="Genomic_DNA"/>
</dbReference>
<accession>A0A7K4K9V1</accession>
<dbReference type="InterPro" id="IPR057926">
    <property type="entry name" value="QRICH1_dom"/>
</dbReference>
<dbReference type="OrthoDB" id="10025028at2759"/>
<evidence type="ECO:0000259" key="1">
    <source>
        <dbReference type="Pfam" id="PF25561"/>
    </source>
</evidence>
<feature type="non-terminal residue" evidence="3">
    <location>
        <position position="220"/>
    </location>
</feature>
<dbReference type="Pfam" id="PF25561">
    <property type="entry name" value="QRICH1"/>
    <property type="match status" value="1"/>
</dbReference>
<evidence type="ECO:0000313" key="2">
    <source>
        <dbReference type="EMBL" id="NWI12397.1"/>
    </source>
</evidence>
<dbReference type="Proteomes" id="UP000545332">
    <property type="component" value="Unassembled WGS sequence"/>
</dbReference>
<dbReference type="AlphaFoldDB" id="A0A7K4K9V1"/>
<sequence length="220" mass="24282">VPVPMFLPTTLESTDKIVETIEELKVKIPSNPLEADILAMAEMIAEAEELDKASSDLCGGFCFGGVRQRGHQKAAWGHRCAEKEVAVSRRQGRPGLLHLPQVRAQPHGALPLQGQKRLVLSESCSRDSMSSQPSCTALNYSYGVNAWKSWVQAKYAAGESSKGEELRFGPKPMRIKEDILACTAAELNYGLAQFVKEITRPNGERYEPDSIYYLCLGIQQ</sequence>
<keyword evidence="4" id="KW-1185">Reference proteome</keyword>